<dbReference type="PANTHER" id="PTHR33361:SF2">
    <property type="entry name" value="DUF885 DOMAIN-CONTAINING PROTEIN"/>
    <property type="match status" value="1"/>
</dbReference>
<dbReference type="OrthoDB" id="9760040at2"/>
<feature type="chain" id="PRO_5022180311" description="DUF885 domain-containing protein" evidence="1">
    <location>
        <begin position="20"/>
        <end position="566"/>
    </location>
</feature>
<proteinExistence type="predicted"/>
<sequence length="566" mass="66542">MKTFLVLFSFLFVSLPVVAQQPIAEKITMYEADHGALNRKYSVQPSDEYFERFDRFYAGWLTNLESVDFENLSRAEQVDYLLFKNELQRSAYFLEAEEERFAKIEAFIPAKDNAMAFINKRRVGDSMEGKKVANWFSAWTEDISTAQSKLEAHGMLTKREAGFLGEAIEELQRAVEEAYKFYYQYDPDFTWWVEEPFSKWDDSLEEYQEFASNQFDAEKEAVDESGIVGTPIGEEEINRRLSFEMISYTPQELIEIANEQYQWTYNEMLKASRELGYGDDWKAALEYVKTTHVEAGEQPPLVKELAEEAVTFLEERDLVTIPELAKETWRMVMLSPEWQKIAPFFLGGEVVRIAYPTNTMTQEEKLMSMRGNNPHFSKAVVHHELIPGHHLQQFMNQRYETHRRLFRTPFWTEGWALYWEFVLWEKEFPNNPEDRIGMLYWRMHRAARIVFSLNYHLGNWSPQQCIDYLVDKVGHEYANAEAEVRRSFEGNYGPLYQIAYMVGAMQFYSLRMELVDSGMMSEKEFHDTILHNNSIPVAMVKALLTEKELSPEYQSSWKFGDYIQGM</sequence>
<feature type="signal peptide" evidence="1">
    <location>
        <begin position="1"/>
        <end position="19"/>
    </location>
</feature>
<dbReference type="EMBL" id="FXTP01000008">
    <property type="protein sequence ID" value="SMO69994.1"/>
    <property type="molecule type" value="Genomic_DNA"/>
</dbReference>
<reference evidence="2 3" key="1">
    <citation type="submission" date="2017-05" db="EMBL/GenBank/DDBJ databases">
        <authorList>
            <person name="Varghese N."/>
            <person name="Submissions S."/>
        </authorList>
    </citation>
    <scope>NUCLEOTIDE SEQUENCE [LARGE SCALE GENOMIC DNA]</scope>
    <source>
        <strain evidence="2 3">DSM 21985</strain>
    </source>
</reference>
<evidence type="ECO:0000313" key="2">
    <source>
        <dbReference type="EMBL" id="SMO69994.1"/>
    </source>
</evidence>
<dbReference type="Proteomes" id="UP000317557">
    <property type="component" value="Unassembled WGS sequence"/>
</dbReference>
<dbReference type="RefSeq" id="WP_142454559.1">
    <property type="nucleotide sequence ID" value="NZ_FXTP01000008.1"/>
</dbReference>
<protein>
    <recommendedName>
        <fullName evidence="4">DUF885 domain-containing protein</fullName>
    </recommendedName>
</protein>
<keyword evidence="1" id="KW-0732">Signal</keyword>
<evidence type="ECO:0000256" key="1">
    <source>
        <dbReference type="SAM" id="SignalP"/>
    </source>
</evidence>
<gene>
    <name evidence="2" type="ORF">SAMN06265219_10894</name>
</gene>
<accession>A0A521DDV8</accession>
<dbReference type="AlphaFoldDB" id="A0A521DDV8"/>
<dbReference type="Pfam" id="PF05960">
    <property type="entry name" value="DUF885"/>
    <property type="match status" value="1"/>
</dbReference>
<evidence type="ECO:0000313" key="3">
    <source>
        <dbReference type="Proteomes" id="UP000317557"/>
    </source>
</evidence>
<name>A0A521DDV8_9BACT</name>
<dbReference type="PANTHER" id="PTHR33361">
    <property type="entry name" value="GLR0591 PROTEIN"/>
    <property type="match status" value="1"/>
</dbReference>
<organism evidence="2 3">
    <name type="scientific">Gracilimonas mengyeensis</name>
    <dbReference type="NCBI Taxonomy" id="1302730"/>
    <lineage>
        <taxon>Bacteria</taxon>
        <taxon>Pseudomonadati</taxon>
        <taxon>Balneolota</taxon>
        <taxon>Balneolia</taxon>
        <taxon>Balneolales</taxon>
        <taxon>Balneolaceae</taxon>
        <taxon>Gracilimonas</taxon>
    </lineage>
</organism>
<keyword evidence="3" id="KW-1185">Reference proteome</keyword>
<dbReference type="InterPro" id="IPR010281">
    <property type="entry name" value="DUF885"/>
</dbReference>
<evidence type="ECO:0008006" key="4">
    <source>
        <dbReference type="Google" id="ProtNLM"/>
    </source>
</evidence>